<keyword evidence="2" id="KW-1185">Reference proteome</keyword>
<sequence>MAIILFIIGVIAIAAFKGCSSKEKVNQADQQASPPAVVNDYCDSSTSPPSKAFTLAKFAVKENLKNPADAEFAGIGDANIVRHFDKRWPKCGFVVSSYVDATNSFGAKIRNRWAVYIEWRGGDDYSVDKVKFLK</sequence>
<protein>
    <recommendedName>
        <fullName evidence="3">Lipoprotein</fullName>
    </recommendedName>
</protein>
<proteinExistence type="predicted"/>
<evidence type="ECO:0000313" key="1">
    <source>
        <dbReference type="EMBL" id="NHR05725.1"/>
    </source>
</evidence>
<organism evidence="1 2">
    <name type="scientific">Chromobacterium fluminis</name>
    <dbReference type="NCBI Taxonomy" id="3044269"/>
    <lineage>
        <taxon>Bacteria</taxon>
        <taxon>Pseudomonadati</taxon>
        <taxon>Pseudomonadota</taxon>
        <taxon>Betaproteobacteria</taxon>
        <taxon>Neisseriales</taxon>
        <taxon>Chromobacteriaceae</taxon>
        <taxon>Chromobacterium</taxon>
    </lineage>
</organism>
<name>A0ABX0L1X4_9NEIS</name>
<dbReference type="Proteomes" id="UP001515641">
    <property type="component" value="Unassembled WGS sequence"/>
</dbReference>
<dbReference type="EMBL" id="JAAOMA010000013">
    <property type="protein sequence ID" value="NHR05725.1"/>
    <property type="molecule type" value="Genomic_DNA"/>
</dbReference>
<gene>
    <name evidence="1" type="ORF">HA052_10990</name>
</gene>
<evidence type="ECO:0000313" key="2">
    <source>
        <dbReference type="Proteomes" id="UP001515641"/>
    </source>
</evidence>
<comment type="caution">
    <text evidence="1">The sequence shown here is derived from an EMBL/GenBank/DDBJ whole genome shotgun (WGS) entry which is preliminary data.</text>
</comment>
<evidence type="ECO:0008006" key="3">
    <source>
        <dbReference type="Google" id="ProtNLM"/>
    </source>
</evidence>
<accession>A0ABX0L1X4</accession>
<dbReference type="RefSeq" id="WP_166451970.1">
    <property type="nucleotide sequence ID" value="NZ_JAAOMA010000013.1"/>
</dbReference>
<reference evidence="1 2" key="1">
    <citation type="submission" date="2020-03" db="EMBL/GenBank/DDBJ databases">
        <title>Draft genome sequence of environmentally isolated cultures.</title>
        <authorList>
            <person name="Wilson H.S."/>
            <person name="De Leon M.E."/>
        </authorList>
    </citation>
    <scope>NUCLEOTIDE SEQUENCE [LARGE SCALE GENOMIC DNA]</scope>
    <source>
        <strain evidence="1 2">HSC-31F16</strain>
    </source>
</reference>